<dbReference type="InterPro" id="IPR036219">
    <property type="entry name" value="eEF-1beta-like_sf"/>
</dbReference>
<dbReference type="KEGG" id="clg:Calag_1447"/>
<dbReference type="OrthoDB" id="84643at2157"/>
<dbReference type="GO" id="GO:0003746">
    <property type="term" value="F:translation elongation factor activity"/>
    <property type="evidence" value="ECO:0007669"/>
    <property type="project" value="UniProtKB-UniRule"/>
</dbReference>
<dbReference type="HAMAP" id="MF_00043">
    <property type="entry name" value="EF1_beta"/>
    <property type="match status" value="1"/>
</dbReference>
<dbReference type="Pfam" id="PF00736">
    <property type="entry name" value="EF1_GNE"/>
    <property type="match status" value="1"/>
</dbReference>
<dbReference type="RefSeq" id="WP_015233049.1">
    <property type="nucleotide sequence ID" value="NC_019791.1"/>
</dbReference>
<evidence type="ECO:0000256" key="5">
    <source>
        <dbReference type="ARBA" id="ARBA00022917"/>
    </source>
</evidence>
<dbReference type="NCBIfam" id="NF001670">
    <property type="entry name" value="PRK00435.1"/>
    <property type="match status" value="1"/>
</dbReference>
<dbReference type="Gene3D" id="3.30.70.60">
    <property type="match status" value="1"/>
</dbReference>
<gene>
    <name evidence="6" type="primary">ef1b</name>
    <name evidence="8" type="ordered locus">Calag_1447</name>
</gene>
<accession>L0ADF9</accession>
<protein>
    <recommendedName>
        <fullName evidence="3 6">Elongation factor 1-beta</fullName>
        <shortName evidence="6">EF-1-beta</shortName>
    </recommendedName>
    <alternativeName>
        <fullName evidence="6">aEF-1beta</fullName>
    </alternativeName>
</protein>
<evidence type="ECO:0000256" key="3">
    <source>
        <dbReference type="ARBA" id="ARBA00017600"/>
    </source>
</evidence>
<dbReference type="STRING" id="1056495.Calag_1447"/>
<evidence type="ECO:0000313" key="8">
    <source>
        <dbReference type="EMBL" id="AFZ71152.1"/>
    </source>
</evidence>
<comment type="function">
    <text evidence="1 6">Promotes the exchange of GDP for GTP in EF-1-alpha/GDP, thus allowing the regeneration of EF-1-alpha/GTP that could then be used to form the ternary complex EF-1-alpha/GTP/AAtRNA.</text>
</comment>
<organism evidence="8 9">
    <name type="scientific">Caldisphaera lagunensis (strain DSM 15908 / JCM 11604 / ANMR 0165 / IC-154)</name>
    <dbReference type="NCBI Taxonomy" id="1056495"/>
    <lineage>
        <taxon>Archaea</taxon>
        <taxon>Thermoproteota</taxon>
        <taxon>Thermoprotei</taxon>
        <taxon>Acidilobales</taxon>
        <taxon>Caldisphaeraceae</taxon>
        <taxon>Caldisphaera</taxon>
    </lineage>
</organism>
<dbReference type="PANTHER" id="PTHR39647">
    <property type="entry name" value="ELONGATION FACTOR 1-BETA"/>
    <property type="match status" value="1"/>
</dbReference>
<name>L0ADF9_CALLD</name>
<dbReference type="InterPro" id="IPR014038">
    <property type="entry name" value="EF1B_bsu/dsu_GNE"/>
</dbReference>
<sequence>MARVAVLLKVMPNSLDIKLNDLKNEIMKSLPEGYKIIDSKEEPVAFGLKALILLVSMPENTEGGTEEIESLIRNVDGVEDVEVETVSRLSE</sequence>
<comment type="similarity">
    <text evidence="2 6">Belongs to the EF-1-beta/EF-1-delta family.</text>
</comment>
<keyword evidence="5 6" id="KW-0648">Protein biosynthesis</keyword>
<evidence type="ECO:0000256" key="2">
    <source>
        <dbReference type="ARBA" id="ARBA00007411"/>
    </source>
</evidence>
<dbReference type="HOGENOM" id="CLU_165896_1_0_2"/>
<evidence type="ECO:0000313" key="9">
    <source>
        <dbReference type="Proteomes" id="UP000010469"/>
    </source>
</evidence>
<dbReference type="PIRSF" id="PIRSF006521">
    <property type="entry name" value="Transl_elong_EF1B_B_arc"/>
    <property type="match status" value="1"/>
</dbReference>
<dbReference type="Proteomes" id="UP000010469">
    <property type="component" value="Chromosome"/>
</dbReference>
<evidence type="ECO:0000256" key="1">
    <source>
        <dbReference type="ARBA" id="ARBA00003815"/>
    </source>
</evidence>
<dbReference type="SUPFAM" id="SSF54984">
    <property type="entry name" value="eEF-1beta-like"/>
    <property type="match status" value="1"/>
</dbReference>
<dbReference type="NCBIfam" id="TIGR00489">
    <property type="entry name" value="aEF-1_beta"/>
    <property type="match status" value="1"/>
</dbReference>
<dbReference type="GeneID" id="14212707"/>
<evidence type="ECO:0000256" key="4">
    <source>
        <dbReference type="ARBA" id="ARBA00022768"/>
    </source>
</evidence>
<dbReference type="EMBL" id="CP003378">
    <property type="protein sequence ID" value="AFZ71152.1"/>
    <property type="molecule type" value="Genomic_DNA"/>
</dbReference>
<evidence type="ECO:0000259" key="7">
    <source>
        <dbReference type="SMART" id="SM00888"/>
    </source>
</evidence>
<dbReference type="InterPro" id="IPR004542">
    <property type="entry name" value="Transl_elong_EF1B_B_arc"/>
</dbReference>
<keyword evidence="4 6" id="KW-0251">Elongation factor</keyword>
<proteinExistence type="inferred from homology"/>
<dbReference type="SMART" id="SM00888">
    <property type="entry name" value="EF1_GNE"/>
    <property type="match status" value="1"/>
</dbReference>
<evidence type="ECO:0000256" key="6">
    <source>
        <dbReference type="HAMAP-Rule" id="MF_00043"/>
    </source>
</evidence>
<dbReference type="eggNOG" id="arCOG01988">
    <property type="taxonomic scope" value="Archaea"/>
</dbReference>
<dbReference type="AlphaFoldDB" id="L0ADF9"/>
<dbReference type="CDD" id="cd00292">
    <property type="entry name" value="EF1B"/>
    <property type="match status" value="1"/>
</dbReference>
<dbReference type="PANTHER" id="PTHR39647:SF1">
    <property type="entry name" value="ELONGATION FACTOR 1-BETA"/>
    <property type="match status" value="1"/>
</dbReference>
<feature type="domain" description="Translation elongation factor EF1B beta/delta subunit guanine nucleotide exchange" evidence="7">
    <location>
        <begin position="3"/>
        <end position="89"/>
    </location>
</feature>
<dbReference type="InParanoid" id="L0ADF9"/>
<reference evidence="9" key="1">
    <citation type="submission" date="2012-03" db="EMBL/GenBank/DDBJ databases">
        <title>Complete genome of Caldisphaera lagunensis DSM 15908.</title>
        <authorList>
            <person name="Lucas S."/>
            <person name="Copeland A."/>
            <person name="Lapidus A."/>
            <person name="Glavina del Rio T."/>
            <person name="Dalin E."/>
            <person name="Tice H."/>
            <person name="Bruce D."/>
            <person name="Goodwin L."/>
            <person name="Pitluck S."/>
            <person name="Peters L."/>
            <person name="Mikhailova N."/>
            <person name="Teshima H."/>
            <person name="Kyrpides N."/>
            <person name="Mavromatis K."/>
            <person name="Ivanova N."/>
            <person name="Brettin T."/>
            <person name="Detter J.C."/>
            <person name="Han C."/>
            <person name="Larimer F."/>
            <person name="Land M."/>
            <person name="Hauser L."/>
            <person name="Markowitz V."/>
            <person name="Cheng J.-F."/>
            <person name="Hugenholtz P."/>
            <person name="Woyke T."/>
            <person name="Wu D."/>
            <person name="Spring S."/>
            <person name="Schroeder M."/>
            <person name="Brambilla E."/>
            <person name="Klenk H.-P."/>
            <person name="Eisen J.A."/>
        </authorList>
    </citation>
    <scope>NUCLEOTIDE SEQUENCE [LARGE SCALE GENOMIC DNA]</scope>
    <source>
        <strain evidence="9">DSM 15908 / JCM 11604 / IC-154</strain>
    </source>
</reference>
<keyword evidence="9" id="KW-1185">Reference proteome</keyword>
<dbReference type="InterPro" id="IPR014717">
    <property type="entry name" value="Transl_elong_EF1B/ribsomal_bS6"/>
</dbReference>